<evidence type="ECO:0000256" key="3">
    <source>
        <dbReference type="ARBA" id="ARBA00022741"/>
    </source>
</evidence>
<sequence>MSPPDPEYRGRFAPTPSGPLHLGSLLTALTSWLRARQAGGRWLLRIDDLDRARCPPGASAVILRQLEAHGLHWDETPRLQSAHGAEYTAALERLQSQGRVYPCDCTRARLAAESRPGPDGPVYSGRCRSAPIGTGAAALRWRVPSGGVELQDPVQGRLWRDAESEIGDFVLRRGDGVCGYQLACVVDEQAQGITEVVRGADLIGSSLRQILLLGALGAPVPAYLHLPVLVAVDGRKLSKQNGAPALDEHSAGANLQRCLRALGGAPPVELERAAPQEILAWALREWRLTQVAPARQQSIPEMAG</sequence>
<dbReference type="Pfam" id="PF00749">
    <property type="entry name" value="tRNA-synt_1c"/>
    <property type="match status" value="1"/>
</dbReference>
<evidence type="ECO:0000256" key="5">
    <source>
        <dbReference type="ARBA" id="ARBA00022840"/>
    </source>
</evidence>
<dbReference type="AlphaFoldDB" id="A0A3N0VE08"/>
<evidence type="ECO:0000256" key="1">
    <source>
        <dbReference type="ARBA" id="ARBA00022598"/>
    </source>
</evidence>
<dbReference type="HAMAP" id="MF_01428">
    <property type="entry name" value="Glu_Q_tRNA_synth"/>
    <property type="match status" value="1"/>
</dbReference>
<dbReference type="InParanoid" id="A0A3N0VE08"/>
<dbReference type="GO" id="GO:0006424">
    <property type="term" value="P:glutamyl-tRNA aminoacylation"/>
    <property type="evidence" value="ECO:0007669"/>
    <property type="project" value="InterPro"/>
</dbReference>
<evidence type="ECO:0000256" key="7">
    <source>
        <dbReference type="HAMAP-Rule" id="MF_01428"/>
    </source>
</evidence>
<dbReference type="SUPFAM" id="SSF52374">
    <property type="entry name" value="Nucleotidylyl transferase"/>
    <property type="match status" value="1"/>
</dbReference>
<dbReference type="Gene3D" id="3.40.50.620">
    <property type="entry name" value="HUPs"/>
    <property type="match status" value="1"/>
</dbReference>
<dbReference type="GO" id="GO:0005829">
    <property type="term" value="C:cytosol"/>
    <property type="evidence" value="ECO:0007669"/>
    <property type="project" value="TreeGrafter"/>
</dbReference>
<dbReference type="InterPro" id="IPR022380">
    <property type="entry name" value="Glu-Q_tRNA(Asp)_Synthase"/>
</dbReference>
<dbReference type="EMBL" id="RJVO01000003">
    <property type="protein sequence ID" value="ROH90905.1"/>
    <property type="molecule type" value="Genomic_DNA"/>
</dbReference>
<keyword evidence="3 7" id="KW-0547">Nucleotide-binding</keyword>
<dbReference type="GO" id="GO:0008270">
    <property type="term" value="F:zinc ion binding"/>
    <property type="evidence" value="ECO:0007669"/>
    <property type="project" value="UniProtKB-UniRule"/>
</dbReference>
<feature type="binding site" evidence="7">
    <location>
        <position position="47"/>
    </location>
    <ligand>
        <name>L-glutamate</name>
        <dbReference type="ChEBI" id="CHEBI:29985"/>
    </ligand>
</feature>
<dbReference type="GO" id="GO:0004818">
    <property type="term" value="F:glutamate-tRNA ligase activity"/>
    <property type="evidence" value="ECO:0007669"/>
    <property type="project" value="TreeGrafter"/>
</dbReference>
<dbReference type="FunCoup" id="A0A3N0VE08">
    <property type="interactions" value="40"/>
</dbReference>
<dbReference type="PANTHER" id="PTHR43311">
    <property type="entry name" value="GLUTAMATE--TRNA LIGASE"/>
    <property type="match status" value="1"/>
</dbReference>
<feature type="short sequence motif" description="'HIGH' region" evidence="7">
    <location>
        <begin position="14"/>
        <end position="24"/>
    </location>
</feature>
<gene>
    <name evidence="7" type="primary">gluQ</name>
    <name evidence="10" type="ORF">ED208_07955</name>
</gene>
<dbReference type="EC" id="6.1.1.-" evidence="7"/>
<comment type="caution">
    <text evidence="10">The sequence shown here is derived from an EMBL/GenBank/DDBJ whole genome shotgun (WGS) entry which is preliminary data.</text>
</comment>
<evidence type="ECO:0000256" key="4">
    <source>
        <dbReference type="ARBA" id="ARBA00022833"/>
    </source>
</evidence>
<keyword evidence="1 7" id="KW-0436">Ligase</keyword>
<keyword evidence="2 7" id="KW-0479">Metal-binding</keyword>
<evidence type="ECO:0000313" key="10">
    <source>
        <dbReference type="EMBL" id="ROH90905.1"/>
    </source>
</evidence>
<accession>A0A3N0VE08</accession>
<reference evidence="10 11" key="1">
    <citation type="submission" date="2018-10" db="EMBL/GenBank/DDBJ databases">
        <authorList>
            <person name="Chen W.-M."/>
        </authorList>
    </citation>
    <scope>NUCLEOTIDE SEQUENCE [LARGE SCALE GENOMIC DNA]</scope>
    <source>
        <strain evidence="10 11">THS-13</strain>
    </source>
</reference>
<feature type="domain" description="Glutamyl/glutaminyl-tRNA synthetase class Ib catalytic" evidence="9">
    <location>
        <begin position="9"/>
        <end position="245"/>
    </location>
</feature>
<dbReference type="InterPro" id="IPR000924">
    <property type="entry name" value="Glu/Gln-tRNA-synth"/>
</dbReference>
<dbReference type="PANTHER" id="PTHR43311:SF1">
    <property type="entry name" value="GLUTAMYL-Q TRNA(ASP) SYNTHETASE"/>
    <property type="match status" value="1"/>
</dbReference>
<dbReference type="Proteomes" id="UP000282106">
    <property type="component" value="Unassembled WGS sequence"/>
</dbReference>
<name>A0A3N0VE08_9GAMM</name>
<keyword evidence="4 7" id="KW-0862">Zinc</keyword>
<evidence type="ECO:0000256" key="2">
    <source>
        <dbReference type="ARBA" id="ARBA00022723"/>
    </source>
</evidence>
<keyword evidence="11" id="KW-1185">Reference proteome</keyword>
<feature type="binding site" evidence="7">
    <location>
        <position position="127"/>
    </location>
    <ligand>
        <name>Zn(2+)</name>
        <dbReference type="ChEBI" id="CHEBI:29105"/>
    </ligand>
</feature>
<feature type="binding site" evidence="7">
    <location>
        <position position="123"/>
    </location>
    <ligand>
        <name>Zn(2+)</name>
        <dbReference type="ChEBI" id="CHEBI:29105"/>
    </ligand>
</feature>
<dbReference type="NCBIfam" id="TIGR03838">
    <property type="entry name" value="queuosine_YadB"/>
    <property type="match status" value="1"/>
</dbReference>
<dbReference type="GO" id="GO:0006400">
    <property type="term" value="P:tRNA modification"/>
    <property type="evidence" value="ECO:0007669"/>
    <property type="project" value="InterPro"/>
</dbReference>
<dbReference type="GO" id="GO:0005524">
    <property type="term" value="F:ATP binding"/>
    <property type="evidence" value="ECO:0007669"/>
    <property type="project" value="UniProtKB-KW"/>
</dbReference>
<feature type="binding site" evidence="7">
    <location>
        <position position="103"/>
    </location>
    <ligand>
        <name>Zn(2+)</name>
        <dbReference type="ChEBI" id="CHEBI:29105"/>
    </ligand>
</feature>
<feature type="binding site" evidence="7">
    <location>
        <begin position="11"/>
        <end position="15"/>
    </location>
    <ligand>
        <name>L-glutamate</name>
        <dbReference type="ChEBI" id="CHEBI:29985"/>
    </ligand>
</feature>
<keyword evidence="6 7" id="KW-0030">Aminoacyl-tRNA synthetase</keyword>
<dbReference type="InterPro" id="IPR014729">
    <property type="entry name" value="Rossmann-like_a/b/a_fold"/>
</dbReference>
<dbReference type="NCBIfam" id="NF004314">
    <property type="entry name" value="PRK05710.1-3"/>
    <property type="match status" value="1"/>
</dbReference>
<evidence type="ECO:0000259" key="9">
    <source>
        <dbReference type="Pfam" id="PF00749"/>
    </source>
</evidence>
<comment type="function">
    <text evidence="7">Catalyzes the tRNA-independent activation of glutamate in presence of ATP and the subsequent transfer of glutamate onto a tRNA(Asp). Glutamate is transferred on the 2-amino-5-(4,5-dihydroxy-2-cyclopenten-1-yl) moiety of the queuosine in the wobble position of the QUC anticodon.</text>
</comment>
<evidence type="ECO:0000256" key="6">
    <source>
        <dbReference type="ARBA" id="ARBA00023146"/>
    </source>
</evidence>
<feature type="short sequence motif" description="'KMSKS' region" evidence="7">
    <location>
        <begin position="236"/>
        <end position="240"/>
    </location>
</feature>
<dbReference type="RefSeq" id="WP_123211360.1">
    <property type="nucleotide sequence ID" value="NZ_RJVO01000003.1"/>
</dbReference>
<protein>
    <recommendedName>
        <fullName evidence="7">Glutamyl-Q tRNA(Asp) synthetase</fullName>
        <shortName evidence="7">Glu-Q-RSs</shortName>
        <ecNumber evidence="7">6.1.1.-</ecNumber>
    </recommendedName>
</protein>
<dbReference type="PRINTS" id="PR00987">
    <property type="entry name" value="TRNASYNTHGLU"/>
</dbReference>
<proteinExistence type="inferred from homology"/>
<keyword evidence="5 7" id="KW-0067">ATP-binding</keyword>
<organism evidence="10 11">
    <name type="scientific">Stagnimonas aquatica</name>
    <dbReference type="NCBI Taxonomy" id="2689987"/>
    <lineage>
        <taxon>Bacteria</taxon>
        <taxon>Pseudomonadati</taxon>
        <taxon>Pseudomonadota</taxon>
        <taxon>Gammaproteobacteria</taxon>
        <taxon>Nevskiales</taxon>
        <taxon>Nevskiaceae</taxon>
        <taxon>Stagnimonas</taxon>
    </lineage>
</organism>
<comment type="cofactor">
    <cofactor evidence="7">
        <name>Zn(2+)</name>
        <dbReference type="ChEBI" id="CHEBI:29105"/>
    </cofactor>
    <text evidence="7">Binds 1 zinc ion per subunit.</text>
</comment>
<keyword evidence="8" id="KW-0648">Protein biosynthesis</keyword>
<feature type="binding site" evidence="7">
    <location>
        <position position="105"/>
    </location>
    <ligand>
        <name>Zn(2+)</name>
        <dbReference type="ChEBI" id="CHEBI:29105"/>
    </ligand>
</feature>
<evidence type="ECO:0000313" key="11">
    <source>
        <dbReference type="Proteomes" id="UP000282106"/>
    </source>
</evidence>
<evidence type="ECO:0000256" key="8">
    <source>
        <dbReference type="RuleBase" id="RU363037"/>
    </source>
</evidence>
<feature type="binding site" evidence="7">
    <location>
        <position position="180"/>
    </location>
    <ligand>
        <name>L-glutamate</name>
        <dbReference type="ChEBI" id="CHEBI:29985"/>
    </ligand>
</feature>
<dbReference type="InterPro" id="IPR049940">
    <property type="entry name" value="GluQ/Sye"/>
</dbReference>
<feature type="binding site" evidence="7">
    <location>
        <position position="239"/>
    </location>
    <ligand>
        <name>ATP</name>
        <dbReference type="ChEBI" id="CHEBI:30616"/>
    </ligand>
</feature>
<feature type="binding site" evidence="7">
    <location>
        <position position="198"/>
    </location>
    <ligand>
        <name>L-glutamate</name>
        <dbReference type="ChEBI" id="CHEBI:29985"/>
    </ligand>
</feature>
<dbReference type="InterPro" id="IPR020058">
    <property type="entry name" value="Glu/Gln-tRNA-synth_Ib_cat-dom"/>
</dbReference>
<comment type="similarity">
    <text evidence="7">Belongs to the class-I aminoacyl-tRNA synthetase family. GluQ subfamily.</text>
</comment>